<protein>
    <recommendedName>
        <fullName evidence="2">BZIP domain-containing protein</fullName>
    </recommendedName>
</protein>
<dbReference type="CDD" id="cd14693">
    <property type="entry name" value="bZIP_CEBP"/>
    <property type="match status" value="1"/>
</dbReference>
<dbReference type="GO" id="GO:0000981">
    <property type="term" value="F:DNA-binding transcription factor activity, RNA polymerase II-specific"/>
    <property type="evidence" value="ECO:0007669"/>
    <property type="project" value="TreeGrafter"/>
</dbReference>
<evidence type="ECO:0000313" key="4">
    <source>
        <dbReference type="Proteomes" id="UP001381693"/>
    </source>
</evidence>
<dbReference type="InterPro" id="IPR004827">
    <property type="entry name" value="bZIP"/>
</dbReference>
<dbReference type="Pfam" id="PF07716">
    <property type="entry name" value="bZIP_2"/>
    <property type="match status" value="1"/>
</dbReference>
<feature type="compositionally biased region" description="Basic and acidic residues" evidence="1">
    <location>
        <begin position="206"/>
        <end position="217"/>
    </location>
</feature>
<evidence type="ECO:0000313" key="3">
    <source>
        <dbReference type="EMBL" id="KAK7087063.1"/>
    </source>
</evidence>
<sequence length="303" mass="33435">MESPQLYDSADYKKASAAGAVGGGPVKVKGGTLLYPGDDYSDLAELSAPEISLDLHGLIDDSQFNDGLIQDIQGLTVDKSSNVPRGLGVNNMYNNPLAYLPQPVHGAAQFDRHYGERSSSHHHNVNRPSIKEEPQEALHDVVPHEYSACARAGSMSGGYGTSAAAYAGVVPPYAAMTPTTVPGVDSLCKSPLRSPSSGKIMPGCKKNVDKSSDEYKRRRERNNIAVRKSREKAKMRSRETEERVKKLIMDNDRLHKKCELLSKEVAVFHSMFANVHCLPDHVQRELRKQMDAFNQQHQHLLNM</sequence>
<keyword evidence="4" id="KW-1185">Reference proteome</keyword>
<dbReference type="EMBL" id="JAXCGZ010000010">
    <property type="protein sequence ID" value="KAK7087063.1"/>
    <property type="molecule type" value="Genomic_DNA"/>
</dbReference>
<dbReference type="InterPro" id="IPR046347">
    <property type="entry name" value="bZIP_sf"/>
</dbReference>
<dbReference type="GO" id="GO:0006351">
    <property type="term" value="P:DNA-templated transcription"/>
    <property type="evidence" value="ECO:0007669"/>
    <property type="project" value="InterPro"/>
</dbReference>
<dbReference type="InterPro" id="IPR031106">
    <property type="entry name" value="C/EBP"/>
</dbReference>
<feature type="region of interest" description="Disordered" evidence="1">
    <location>
        <begin position="113"/>
        <end position="133"/>
    </location>
</feature>
<dbReference type="PANTHER" id="PTHR23334">
    <property type="entry name" value="CCAAT/ENHANCER BINDING PROTEIN"/>
    <property type="match status" value="1"/>
</dbReference>
<reference evidence="3 4" key="1">
    <citation type="submission" date="2023-11" db="EMBL/GenBank/DDBJ databases">
        <title>Halocaridina rubra genome assembly.</title>
        <authorList>
            <person name="Smith C."/>
        </authorList>
    </citation>
    <scope>NUCLEOTIDE SEQUENCE [LARGE SCALE GENOMIC DNA]</scope>
    <source>
        <strain evidence="3">EP-1</strain>
        <tissue evidence="3">Whole</tissue>
    </source>
</reference>
<dbReference type="PANTHER" id="PTHR23334:SF20">
    <property type="entry name" value="BASIC LEUCINE ZIPPER 24"/>
    <property type="match status" value="1"/>
</dbReference>
<name>A0AAN9FUW4_HALRR</name>
<feature type="region of interest" description="Disordered" evidence="1">
    <location>
        <begin position="192"/>
        <end position="219"/>
    </location>
</feature>
<evidence type="ECO:0000259" key="2">
    <source>
        <dbReference type="PROSITE" id="PS50217"/>
    </source>
</evidence>
<organism evidence="3 4">
    <name type="scientific">Halocaridina rubra</name>
    <name type="common">Hawaiian red shrimp</name>
    <dbReference type="NCBI Taxonomy" id="373956"/>
    <lineage>
        <taxon>Eukaryota</taxon>
        <taxon>Metazoa</taxon>
        <taxon>Ecdysozoa</taxon>
        <taxon>Arthropoda</taxon>
        <taxon>Crustacea</taxon>
        <taxon>Multicrustacea</taxon>
        <taxon>Malacostraca</taxon>
        <taxon>Eumalacostraca</taxon>
        <taxon>Eucarida</taxon>
        <taxon>Decapoda</taxon>
        <taxon>Pleocyemata</taxon>
        <taxon>Caridea</taxon>
        <taxon>Atyoidea</taxon>
        <taxon>Atyidae</taxon>
        <taxon>Halocaridina</taxon>
    </lineage>
</organism>
<dbReference type="AlphaFoldDB" id="A0AAN9FUW4"/>
<proteinExistence type="predicted"/>
<evidence type="ECO:0000256" key="1">
    <source>
        <dbReference type="SAM" id="MobiDB-lite"/>
    </source>
</evidence>
<dbReference type="SUPFAM" id="SSF57959">
    <property type="entry name" value="Leucine zipper domain"/>
    <property type="match status" value="1"/>
</dbReference>
<feature type="domain" description="BZIP" evidence="2">
    <location>
        <begin position="212"/>
        <end position="275"/>
    </location>
</feature>
<comment type="caution">
    <text evidence="3">The sequence shown here is derived from an EMBL/GenBank/DDBJ whole genome shotgun (WGS) entry which is preliminary data.</text>
</comment>
<dbReference type="Proteomes" id="UP001381693">
    <property type="component" value="Unassembled WGS sequence"/>
</dbReference>
<dbReference type="PROSITE" id="PS50217">
    <property type="entry name" value="BZIP"/>
    <property type="match status" value="1"/>
</dbReference>
<accession>A0AAN9FUW4</accession>
<dbReference type="SMART" id="SM00338">
    <property type="entry name" value="BRLZ"/>
    <property type="match status" value="1"/>
</dbReference>
<gene>
    <name evidence="3" type="ORF">SK128_006626</name>
</gene>
<dbReference type="Gene3D" id="1.20.5.170">
    <property type="match status" value="1"/>
</dbReference>
<dbReference type="GO" id="GO:0000978">
    <property type="term" value="F:RNA polymerase II cis-regulatory region sequence-specific DNA binding"/>
    <property type="evidence" value="ECO:0007669"/>
    <property type="project" value="TreeGrafter"/>
</dbReference>